<gene>
    <name evidence="2" type="ORF">H8923_04280</name>
</gene>
<evidence type="ECO:0000313" key="2">
    <source>
        <dbReference type="EMBL" id="MBC5995967.1"/>
    </source>
</evidence>
<keyword evidence="1" id="KW-0472">Membrane</keyword>
<accession>A0ABR7JM19</accession>
<dbReference type="RefSeq" id="WP_153923967.1">
    <property type="nucleotide sequence ID" value="NZ_JACRWE010000002.1"/>
</dbReference>
<comment type="caution">
    <text evidence="2">The sequence shown here is derived from an EMBL/GenBank/DDBJ whole genome shotgun (WGS) entry which is preliminary data.</text>
</comment>
<dbReference type="EMBL" id="JACRWE010000002">
    <property type="protein sequence ID" value="MBC5995967.1"/>
    <property type="molecule type" value="Genomic_DNA"/>
</dbReference>
<feature type="transmembrane region" description="Helical" evidence="1">
    <location>
        <begin position="12"/>
        <end position="32"/>
    </location>
</feature>
<dbReference type="Proteomes" id="UP000609849">
    <property type="component" value="Unassembled WGS sequence"/>
</dbReference>
<keyword evidence="1" id="KW-1133">Transmembrane helix</keyword>
<sequence>MKESLVNDDLFRHAFIVALIIGTLCRGFVLRVTDRQYPTRPLDYLEQIIIAGLSASLGAIALPALIDKEFSALTFFAVGIQQFQGLAGQERITLENLDNDEVVPKGGAYVEEIASTYETRSYISLFSSLVASTVYIYLARKYALSAMICTLAAAIGGGIVGLIFRYALRRNSIGDVADIVPAKLHFNDTILMVNDVVITNVGLKNTRDRYLNKGMAVEIVPKSMSDFGVINDVGQRQAILHNIFIHMGIDKDVDEVDILAVSRTDLDKRTVVIPYIPLLQDMEVLKQVIKSTPIIETAKGKQSAYKKKPIFFK</sequence>
<dbReference type="InterPro" id="IPR025918">
    <property type="entry name" value="YIEGIA"/>
</dbReference>
<dbReference type="Pfam" id="PF14045">
    <property type="entry name" value="YIEGIA"/>
    <property type="match status" value="1"/>
</dbReference>
<feature type="transmembrane region" description="Helical" evidence="1">
    <location>
        <begin position="146"/>
        <end position="168"/>
    </location>
</feature>
<evidence type="ECO:0000256" key="1">
    <source>
        <dbReference type="SAM" id="Phobius"/>
    </source>
</evidence>
<feature type="transmembrane region" description="Helical" evidence="1">
    <location>
        <begin position="44"/>
        <end position="66"/>
    </location>
</feature>
<evidence type="ECO:0000313" key="3">
    <source>
        <dbReference type="Proteomes" id="UP000609849"/>
    </source>
</evidence>
<proteinExistence type="predicted"/>
<keyword evidence="3" id="KW-1185">Reference proteome</keyword>
<keyword evidence="1" id="KW-0812">Transmembrane</keyword>
<organism evidence="2 3">
    <name type="scientific">Romboutsia faecis</name>
    <dbReference type="NCBI Taxonomy" id="2764597"/>
    <lineage>
        <taxon>Bacteria</taxon>
        <taxon>Bacillati</taxon>
        <taxon>Bacillota</taxon>
        <taxon>Clostridia</taxon>
        <taxon>Peptostreptococcales</taxon>
        <taxon>Peptostreptococcaceae</taxon>
        <taxon>Romboutsia</taxon>
    </lineage>
</organism>
<reference evidence="2 3" key="1">
    <citation type="submission" date="2020-08" db="EMBL/GenBank/DDBJ databases">
        <authorList>
            <person name="Liu C."/>
            <person name="Sun Q."/>
        </authorList>
    </citation>
    <scope>NUCLEOTIDE SEQUENCE [LARGE SCALE GENOMIC DNA]</scope>
    <source>
        <strain evidence="2 3">NSJ-18</strain>
    </source>
</reference>
<name>A0ABR7JM19_9FIRM</name>
<protein>
    <submittedName>
        <fullName evidence="2">YIEGIA domain-containing protein</fullName>
    </submittedName>
</protein>